<comment type="caution">
    <text evidence="25">The sequence shown here is derived from an EMBL/GenBank/DDBJ whole genome shotgun (WGS) entry which is preliminary data.</text>
</comment>
<dbReference type="InterPro" id="IPR001452">
    <property type="entry name" value="SH3_domain"/>
</dbReference>
<evidence type="ECO:0000256" key="17">
    <source>
        <dbReference type="PROSITE-ProRule" id="PRU00192"/>
    </source>
</evidence>
<dbReference type="PROSITE" id="PS00109">
    <property type="entry name" value="PROTEIN_KINASE_TYR"/>
    <property type="match status" value="1"/>
</dbReference>
<dbReference type="SMART" id="SM00233">
    <property type="entry name" value="PH"/>
    <property type="match status" value="1"/>
</dbReference>
<feature type="compositionally biased region" description="Low complexity" evidence="20">
    <location>
        <begin position="666"/>
        <end position="675"/>
    </location>
</feature>
<dbReference type="GO" id="GO:0035556">
    <property type="term" value="P:intracellular signal transduction"/>
    <property type="evidence" value="ECO:0007669"/>
    <property type="project" value="InterPro"/>
</dbReference>
<evidence type="ECO:0000313" key="26">
    <source>
        <dbReference type="Proteomes" id="UP000693946"/>
    </source>
</evidence>
<dbReference type="GO" id="GO:0031267">
    <property type="term" value="F:small GTPase binding"/>
    <property type="evidence" value="ECO:0007669"/>
    <property type="project" value="InterPro"/>
</dbReference>
<dbReference type="FunFam" id="2.30.29.30:FF:000244">
    <property type="entry name" value="Tyrosine-protein kinase"/>
    <property type="match status" value="1"/>
</dbReference>
<dbReference type="CDD" id="cd01238">
    <property type="entry name" value="PH_Btk"/>
    <property type="match status" value="1"/>
</dbReference>
<evidence type="ECO:0000259" key="21">
    <source>
        <dbReference type="PROSITE" id="PS50001"/>
    </source>
</evidence>
<dbReference type="GO" id="GO:0008270">
    <property type="term" value="F:zinc ion binding"/>
    <property type="evidence" value="ECO:0007669"/>
    <property type="project" value="UniProtKB-KW"/>
</dbReference>
<dbReference type="Pfam" id="PF07714">
    <property type="entry name" value="PK_Tyr_Ser-Thr"/>
    <property type="match status" value="1"/>
</dbReference>
<evidence type="ECO:0000256" key="20">
    <source>
        <dbReference type="SAM" id="MobiDB-lite"/>
    </source>
</evidence>
<dbReference type="PROSITE" id="PS50003">
    <property type="entry name" value="PH_DOMAIN"/>
    <property type="match status" value="1"/>
</dbReference>
<keyword evidence="3 17" id="KW-0728">SH3 domain</keyword>
<dbReference type="Pfam" id="PF07159">
    <property type="entry name" value="CYRIA-B_Rac1-bd"/>
    <property type="match status" value="1"/>
</dbReference>
<evidence type="ECO:0000256" key="3">
    <source>
        <dbReference type="ARBA" id="ARBA00022443"/>
    </source>
</evidence>
<dbReference type="InterPro" id="IPR009828">
    <property type="entry name" value="CYRIA/CYRIB_Rac1-bd"/>
</dbReference>
<accession>A0AAV6SKV3</accession>
<comment type="similarity">
    <text evidence="14">Belongs to the CYFIP family.</text>
</comment>
<dbReference type="Pfam" id="PF00779">
    <property type="entry name" value="BTK"/>
    <property type="match status" value="1"/>
</dbReference>
<keyword evidence="11 19" id="KW-0067">ATP-binding</keyword>
<evidence type="ECO:0000259" key="23">
    <source>
        <dbReference type="PROSITE" id="PS50003"/>
    </source>
</evidence>
<dbReference type="Pfam" id="PF00017">
    <property type="entry name" value="SH2"/>
    <property type="match status" value="1"/>
</dbReference>
<evidence type="ECO:0000256" key="15">
    <source>
        <dbReference type="ARBA" id="ARBA00051245"/>
    </source>
</evidence>
<organism evidence="25 26">
    <name type="scientific">Solea senegalensis</name>
    <name type="common">Senegalese sole</name>
    <dbReference type="NCBI Taxonomy" id="28829"/>
    <lineage>
        <taxon>Eukaryota</taxon>
        <taxon>Metazoa</taxon>
        <taxon>Chordata</taxon>
        <taxon>Craniata</taxon>
        <taxon>Vertebrata</taxon>
        <taxon>Euteleostomi</taxon>
        <taxon>Actinopterygii</taxon>
        <taxon>Neopterygii</taxon>
        <taxon>Teleostei</taxon>
        <taxon>Neoteleostei</taxon>
        <taxon>Acanthomorphata</taxon>
        <taxon>Carangaria</taxon>
        <taxon>Pleuronectiformes</taxon>
        <taxon>Pleuronectoidei</taxon>
        <taxon>Soleidae</taxon>
        <taxon>Solea</taxon>
    </lineage>
</organism>
<evidence type="ECO:0000313" key="25">
    <source>
        <dbReference type="EMBL" id="KAG7517702.1"/>
    </source>
</evidence>
<dbReference type="Proteomes" id="UP000693946">
    <property type="component" value="Linkage Group LG12"/>
</dbReference>
<dbReference type="EC" id="2.7.10.2" evidence="2"/>
<name>A0AAV6SKV3_SOLSE</name>
<dbReference type="PROSITE" id="PS51113">
    <property type="entry name" value="ZF_BTK"/>
    <property type="match status" value="1"/>
</dbReference>
<dbReference type="PANTHER" id="PTHR12195">
    <property type="entry name" value="CYTOPLASMIC FMR1-INTERACTING PROTEIN-RELATED"/>
    <property type="match status" value="1"/>
</dbReference>
<evidence type="ECO:0000256" key="11">
    <source>
        <dbReference type="ARBA" id="ARBA00022840"/>
    </source>
</evidence>
<protein>
    <recommendedName>
        <fullName evidence="2">non-specific protein-tyrosine kinase</fullName>
        <ecNumber evidence="2">2.7.10.2</ecNumber>
    </recommendedName>
</protein>
<evidence type="ECO:0000256" key="18">
    <source>
        <dbReference type="PROSITE-ProRule" id="PRU00432"/>
    </source>
</evidence>
<reference evidence="25 26" key="1">
    <citation type="journal article" date="2021" name="Sci. Rep.">
        <title>Chromosome anchoring in Senegalese sole (Solea senegalensis) reveals sex-associated markers and genome rearrangements in flatfish.</title>
        <authorList>
            <person name="Guerrero-Cozar I."/>
            <person name="Gomez-Garrido J."/>
            <person name="Berbel C."/>
            <person name="Martinez-Blanch J.F."/>
            <person name="Alioto T."/>
            <person name="Claros M.G."/>
            <person name="Gagnaire P.A."/>
            <person name="Manchado M."/>
        </authorList>
    </citation>
    <scope>NUCLEOTIDE SEQUENCE [LARGE SCALE GENOMIC DNA]</scope>
    <source>
        <strain evidence="25">Sse05_10M</strain>
    </source>
</reference>
<keyword evidence="5" id="KW-0808">Transferase</keyword>
<dbReference type="GO" id="GO:0004715">
    <property type="term" value="F:non-membrane spanning protein tyrosine kinase activity"/>
    <property type="evidence" value="ECO:0007669"/>
    <property type="project" value="UniProtKB-EC"/>
</dbReference>
<dbReference type="PROSITE" id="PS00107">
    <property type="entry name" value="PROTEIN_KINASE_ATP"/>
    <property type="match status" value="1"/>
</dbReference>
<comment type="catalytic activity">
    <reaction evidence="15">
        <text>L-tyrosyl-[protein] + ATP = O-phospho-L-tyrosyl-[protein] + ADP + H(+)</text>
        <dbReference type="Rhea" id="RHEA:10596"/>
        <dbReference type="Rhea" id="RHEA-COMP:10136"/>
        <dbReference type="Rhea" id="RHEA-COMP:20101"/>
        <dbReference type="ChEBI" id="CHEBI:15378"/>
        <dbReference type="ChEBI" id="CHEBI:30616"/>
        <dbReference type="ChEBI" id="CHEBI:46858"/>
        <dbReference type="ChEBI" id="CHEBI:61978"/>
        <dbReference type="ChEBI" id="CHEBI:456216"/>
        <dbReference type="EC" id="2.7.10.2"/>
    </reaction>
</comment>
<keyword evidence="26" id="KW-1185">Reference proteome</keyword>
<evidence type="ECO:0000259" key="24">
    <source>
        <dbReference type="PROSITE" id="PS50011"/>
    </source>
</evidence>
<dbReference type="InterPro" id="IPR001849">
    <property type="entry name" value="PH_domain"/>
</dbReference>
<dbReference type="SMART" id="SM00252">
    <property type="entry name" value="SH2"/>
    <property type="match status" value="1"/>
</dbReference>
<dbReference type="InterPro" id="IPR017441">
    <property type="entry name" value="Protein_kinase_ATP_BS"/>
</dbReference>
<evidence type="ECO:0000256" key="4">
    <source>
        <dbReference type="ARBA" id="ARBA00022553"/>
    </source>
</evidence>
<dbReference type="InterPro" id="IPR000719">
    <property type="entry name" value="Prot_kinase_dom"/>
</dbReference>
<dbReference type="PROSITE" id="PS50011">
    <property type="entry name" value="PROTEIN_KINASE_DOM"/>
    <property type="match status" value="1"/>
</dbReference>
<dbReference type="GO" id="GO:0030833">
    <property type="term" value="P:regulation of actin filament polymerization"/>
    <property type="evidence" value="ECO:0007669"/>
    <property type="project" value="InterPro"/>
</dbReference>
<dbReference type="InterPro" id="IPR008081">
    <property type="entry name" value="Cytoplasmic_FMR1-int"/>
</dbReference>
<feature type="compositionally biased region" description="Polar residues" evidence="20">
    <location>
        <begin position="655"/>
        <end position="664"/>
    </location>
</feature>
<dbReference type="PROSITE" id="PS50001">
    <property type="entry name" value="SH2"/>
    <property type="match status" value="1"/>
</dbReference>
<proteinExistence type="inferred from homology"/>
<dbReference type="InterPro" id="IPR008266">
    <property type="entry name" value="Tyr_kinase_AS"/>
</dbReference>
<dbReference type="FunFam" id="1.10.510.10:FF:000052">
    <property type="entry name" value="Tyrosine-protein kinase"/>
    <property type="match status" value="1"/>
</dbReference>
<keyword evidence="9" id="KW-0418">Kinase</keyword>
<dbReference type="Pfam" id="PF14604">
    <property type="entry name" value="SH3_9"/>
    <property type="match status" value="1"/>
</dbReference>
<feature type="binding site" evidence="19">
    <location>
        <position position="387"/>
    </location>
    <ligand>
        <name>ATP</name>
        <dbReference type="ChEBI" id="CHEBI:30616"/>
    </ligand>
</feature>
<dbReference type="GO" id="GO:0005524">
    <property type="term" value="F:ATP binding"/>
    <property type="evidence" value="ECO:0007669"/>
    <property type="project" value="UniProtKB-UniRule"/>
</dbReference>
<evidence type="ECO:0000256" key="5">
    <source>
        <dbReference type="ARBA" id="ARBA00022679"/>
    </source>
</evidence>
<keyword evidence="8 18" id="KW-0863">Zinc-finger</keyword>
<evidence type="ECO:0000256" key="6">
    <source>
        <dbReference type="ARBA" id="ARBA00022723"/>
    </source>
</evidence>
<dbReference type="InterPro" id="IPR000980">
    <property type="entry name" value="SH2"/>
</dbReference>
<dbReference type="EMBL" id="JAGKHQ010000004">
    <property type="protein sequence ID" value="KAG7517702.1"/>
    <property type="molecule type" value="Genomic_DNA"/>
</dbReference>
<feature type="domain" description="SH3" evidence="22">
    <location>
        <begin position="167"/>
        <end position="227"/>
    </location>
</feature>
<dbReference type="GO" id="GO:0005829">
    <property type="term" value="C:cytosol"/>
    <property type="evidence" value="ECO:0007669"/>
    <property type="project" value="UniProtKB-ARBA"/>
</dbReference>
<dbReference type="InterPro" id="IPR001245">
    <property type="entry name" value="Ser-Thr/Tyr_kinase_cat_dom"/>
</dbReference>
<keyword evidence="12 16" id="KW-0727">SH2 domain</keyword>
<sequence>MFPRVILKGTMIKKSQQKKRTSPCNYKERFFVLDTQDLKYSERRPGKKPMMKGCIELSRIKCAEIVCSDVPIPCSYKYPFQVFHDSHYLYIFAPDNDCRQRWVRALKEETKHNNLVSKYHPNFWMDGKWRCCQQTEKLAAGCHVYDPEGYASKKPLPKIPDAEMNDFGKGTVIALQDYTPQGDDDLPLQKDQEYILIKNSHPDWWAVQDYLGNIGFVPRTYVVEKSVNNLNRFEWYNKNITRGEAENLLMQEGKEGAFMVRDSRQAGVYTVSVFTKAPGSNGEKNPRVKHYQIRQTETGESAFYLAEKYLFSTIPELILYHQHNAAGLITRLRHPVSLDGGCSQETGPSDDQWEVEPEELILGQELGSGQFGLVLEGRWRGRKVAVKMIREECMSDEEFKEEARVMMRLSHCKLVQLYGVCTQRSPMCLLFEFMENGCLSDYLRSRKGHLSQDLMLGMCMDVSEGMAYLESSNFIHRDLAARNCLVTKNNEVKVSDFGMTRFVLDDQYTSSQCSKFPVKWSAPEVIKYCKFSSKSDVWSFGVLMWEVYNEGRLPYENRSNTEVVESLNAGLRLLKPRLASGTVYLLMELCWKEKPDDRPSFAQLLDELASLSNLKCTCSHFLLFVWGGLALGWFLSETRASVGTEDEDIRKSGKTRQSNGTPDNTAPPSQTATPAARLRVSPHGHEIYRFGCCQPCIEPPPSSIMYQANFDTNFEDRNAFVTGIARYIEQATVHSSMNEMLEEGHEYAVMLYTWRSCSRAIPQVKCNEQPNRVEIYEKTVEVLEPEVTKLMKFMYFQRKAIERFCSEVKRLCHAERRKDFVSEAYLLTLGKFINMFAVLDELKNMKCSVKNDHSAYKRAAQFLRKMADPQSIQESQNLSMFLANHNRITQCLHQQLEVIPGYEELLADIVNICVDYYENKMYLTPSEKHMLLKVMGFGLYLMDGNVSNIYKLDAKKRINLSKIDKFFKLQVVPLFGDMQIELSRYIETSAHYEENKSKWTCTQSSISPQYNLCEQMVQIREDHIRFISELARYSNSEVVTGSGLDSQKSDEEYRELFDLALRGLQLLSKWSTHVMEVYSWKLVHPTDKFCNKDCPGTAEEYERATRYNYTSEEKFALVEVIAMIKGLQVLMGRMESVFNQAIRNTIYAALQDFAQMTLREPLRQAVRKKKNVLISVLQAIRKTVCDWEGAREPPNDPCLRGEKDPKGGFDIKVPRRAVGPSSTQLYMVRTMLESLIADKSGSKKTLRSSLDGPIVVAIEDFHKHSFFFTHLLNFSEALQQCCDLSQLWFREFFLELTMGRRIQFPIEMSMPWILTDHILETKEPSMMEYVLYPLDLYNDSGYYALTKFKKQFLYDEIEAEVNLCFDQFVYKLADQIFAYYKAMAGSVLLDKRFRAECKNYGVIIPYPPSNRYETLLKQRHVQLLGRSIDLNRLITQRISAAMYKSLDHAISRFESEDLTSIVELEWLLEINRLTHRLLCKHMTLDSFDAMFREANHNVSAPYGRITLHVFWELNFDFLPNYCYNGSTNRFVRTAIPFTQEPQRDKPANVQPYYLYGSKPLNIAYSHIYSSYRNFVGPPHFKTICRLLGYQGIAVVMEELLKIVKSLLQGTILQYVKTLIEVMPKICRLPRHEYGSPGILEFFHHQLKDIIEYAELKTDVFQSLREVGNAILFCLLIEQALSQEEVCDLLHAAPFQNILPRVYIKEGERLEVRMKRLEAKYAPLHLVPLIERLGTPQQIAIAREGDLLTKERLCCGLSMFEVILTRIRSFLQDGVWRGPPPTNGVMHVDECMEFHRLWSAMQFVYCIPVGTHEFTAEQCFGDGLNWAGCAIIVLLGQQRRFDLFDFCYHLLKVQRQDGKDEIIKNVPLKKMADRIRKYQILNNEIFAILNKYMKAVETDSSTVEHVRCFQPPIHQSLATTC</sequence>
<evidence type="ECO:0000256" key="12">
    <source>
        <dbReference type="ARBA" id="ARBA00022999"/>
    </source>
</evidence>
<feature type="region of interest" description="Disordered" evidence="20">
    <location>
        <begin position="644"/>
        <end position="675"/>
    </location>
</feature>
<keyword evidence="13" id="KW-0829">Tyrosine-protein kinase</keyword>
<dbReference type="CDD" id="cd09934">
    <property type="entry name" value="SH2_Tec_family"/>
    <property type="match status" value="1"/>
</dbReference>
<feature type="domain" description="PH" evidence="23">
    <location>
        <begin position="4"/>
        <end position="111"/>
    </location>
</feature>
<dbReference type="FunFam" id="3.30.200.20:FF:000053">
    <property type="entry name" value="Tyrosine-protein kinase"/>
    <property type="match status" value="1"/>
</dbReference>
<evidence type="ECO:0000256" key="13">
    <source>
        <dbReference type="ARBA" id="ARBA00023137"/>
    </source>
</evidence>
<keyword evidence="10" id="KW-0862">Zinc</keyword>
<comment type="cofactor">
    <cofactor evidence="1">
        <name>Zn(2+)</name>
        <dbReference type="ChEBI" id="CHEBI:29105"/>
    </cofactor>
</comment>
<gene>
    <name evidence="25" type="ORF">JOB18_014506</name>
</gene>
<feature type="domain" description="Protein kinase" evidence="24">
    <location>
        <begin position="360"/>
        <end position="623"/>
    </location>
</feature>
<evidence type="ECO:0000256" key="19">
    <source>
        <dbReference type="PROSITE-ProRule" id="PRU10141"/>
    </source>
</evidence>
<dbReference type="InterPro" id="IPR020635">
    <property type="entry name" value="Tyr_kinase_cat_dom"/>
</dbReference>
<dbReference type="SMART" id="SM00326">
    <property type="entry name" value="SH3"/>
    <property type="match status" value="1"/>
</dbReference>
<evidence type="ECO:0000256" key="16">
    <source>
        <dbReference type="PROSITE-ProRule" id="PRU00191"/>
    </source>
</evidence>
<keyword evidence="4" id="KW-0597">Phosphoprotein</keyword>
<evidence type="ECO:0000256" key="9">
    <source>
        <dbReference type="ARBA" id="ARBA00022777"/>
    </source>
</evidence>
<evidence type="ECO:0000256" key="2">
    <source>
        <dbReference type="ARBA" id="ARBA00011903"/>
    </source>
</evidence>
<evidence type="ECO:0000256" key="8">
    <source>
        <dbReference type="ARBA" id="ARBA00022771"/>
    </source>
</evidence>
<dbReference type="InterPro" id="IPR001562">
    <property type="entry name" value="Znf_Btk_motif"/>
</dbReference>
<evidence type="ECO:0000256" key="10">
    <source>
        <dbReference type="ARBA" id="ARBA00022833"/>
    </source>
</evidence>
<evidence type="ECO:0000259" key="22">
    <source>
        <dbReference type="PROSITE" id="PS50002"/>
    </source>
</evidence>
<evidence type="ECO:0000256" key="7">
    <source>
        <dbReference type="ARBA" id="ARBA00022741"/>
    </source>
</evidence>
<dbReference type="Pfam" id="PF05994">
    <property type="entry name" value="FragX_IP"/>
    <property type="match status" value="1"/>
</dbReference>
<keyword evidence="7 19" id="KW-0547">Nucleotide-binding</keyword>
<feature type="domain" description="SH2" evidence="21">
    <location>
        <begin position="235"/>
        <end position="336"/>
    </location>
</feature>
<evidence type="ECO:0000256" key="14">
    <source>
        <dbReference type="ARBA" id="ARBA00025790"/>
    </source>
</evidence>
<dbReference type="SMART" id="SM00107">
    <property type="entry name" value="BTK"/>
    <property type="match status" value="1"/>
</dbReference>
<dbReference type="SMART" id="SM00219">
    <property type="entry name" value="TyrKc"/>
    <property type="match status" value="1"/>
</dbReference>
<keyword evidence="6" id="KW-0479">Metal-binding</keyword>
<dbReference type="PROSITE" id="PS50002">
    <property type="entry name" value="SH3"/>
    <property type="match status" value="1"/>
</dbReference>
<evidence type="ECO:0000256" key="1">
    <source>
        <dbReference type="ARBA" id="ARBA00001947"/>
    </source>
</evidence>
<dbReference type="Pfam" id="PF00169">
    <property type="entry name" value="PH"/>
    <property type="match status" value="1"/>
</dbReference>